<dbReference type="InterPro" id="IPR041511">
    <property type="entry name" value="DBD_HTH"/>
</dbReference>
<accession>A0A9X5BK44</accession>
<protein>
    <submittedName>
        <fullName evidence="2">XRE family transcriptional regulator</fullName>
    </submittedName>
</protein>
<dbReference type="PROSITE" id="PS50943">
    <property type="entry name" value="HTH_CROC1"/>
    <property type="match status" value="1"/>
</dbReference>
<dbReference type="OrthoDB" id="9795511at2"/>
<evidence type="ECO:0000313" key="2">
    <source>
        <dbReference type="EMBL" id="NBJ95524.1"/>
    </source>
</evidence>
<sequence length="117" mass="13344">MAKRPVPKYDFKAFGAAIKAARTGRKESRKKVSDEMFISPRYLANIENKGQHPSLQIFFELMLRYNISVDQFLLETPPEKNTQRRQLDALLDGMSDKGIRIVSATAKEIAEVETEGR</sequence>
<dbReference type="AlphaFoldDB" id="A0A9X5BK44"/>
<name>A0A9X5BK44_9FIRM</name>
<feature type="domain" description="HTH cro/C1-type" evidence="1">
    <location>
        <begin position="18"/>
        <end position="72"/>
    </location>
</feature>
<dbReference type="EMBL" id="QZDT01000106">
    <property type="protein sequence ID" value="NBJ95524.1"/>
    <property type="molecule type" value="Genomic_DNA"/>
</dbReference>
<gene>
    <name evidence="2" type="ORF">D5281_24155</name>
</gene>
<dbReference type="Gene3D" id="1.10.260.40">
    <property type="entry name" value="lambda repressor-like DNA-binding domains"/>
    <property type="match status" value="1"/>
</dbReference>
<organism evidence="2 3">
    <name type="scientific">Parablautia muri</name>
    <dbReference type="NCBI Taxonomy" id="2320879"/>
    <lineage>
        <taxon>Bacteria</taxon>
        <taxon>Bacillati</taxon>
        <taxon>Bacillota</taxon>
        <taxon>Clostridia</taxon>
        <taxon>Lachnospirales</taxon>
        <taxon>Lachnospiraceae</taxon>
        <taxon>Parablautia</taxon>
    </lineage>
</organism>
<reference evidence="2" key="1">
    <citation type="submission" date="2018-09" db="EMBL/GenBank/DDBJ databases">
        <title>Murine metabolic-syndrome-specific gut microbial biobank.</title>
        <authorList>
            <person name="Liu C."/>
        </authorList>
    </citation>
    <scope>NUCLEOTIDE SEQUENCE</scope>
    <source>
        <strain evidence="2">D42-62</strain>
    </source>
</reference>
<evidence type="ECO:0000259" key="1">
    <source>
        <dbReference type="PROSITE" id="PS50943"/>
    </source>
</evidence>
<dbReference type="CDD" id="cd00093">
    <property type="entry name" value="HTH_XRE"/>
    <property type="match status" value="1"/>
</dbReference>
<dbReference type="InterPro" id="IPR010982">
    <property type="entry name" value="Lambda_DNA-bd_dom_sf"/>
</dbReference>
<comment type="caution">
    <text evidence="2">The sequence shown here is derived from an EMBL/GenBank/DDBJ whole genome shotgun (WGS) entry which is preliminary data.</text>
</comment>
<proteinExistence type="predicted"/>
<dbReference type="Pfam" id="PF01381">
    <property type="entry name" value="HTH_3"/>
    <property type="match status" value="1"/>
</dbReference>
<dbReference type="Proteomes" id="UP001154420">
    <property type="component" value="Unassembled WGS sequence"/>
</dbReference>
<dbReference type="Pfam" id="PF18430">
    <property type="entry name" value="DBD_HTH"/>
    <property type="match status" value="1"/>
</dbReference>
<dbReference type="SMART" id="SM00530">
    <property type="entry name" value="HTH_XRE"/>
    <property type="match status" value="1"/>
</dbReference>
<dbReference type="RefSeq" id="WP_002590580.1">
    <property type="nucleotide sequence ID" value="NZ_QZDT01000106.1"/>
</dbReference>
<dbReference type="GO" id="GO:0003677">
    <property type="term" value="F:DNA binding"/>
    <property type="evidence" value="ECO:0007669"/>
    <property type="project" value="InterPro"/>
</dbReference>
<keyword evidence="3" id="KW-1185">Reference proteome</keyword>
<dbReference type="InterPro" id="IPR001387">
    <property type="entry name" value="Cro/C1-type_HTH"/>
</dbReference>
<dbReference type="SUPFAM" id="SSF47413">
    <property type="entry name" value="lambda repressor-like DNA-binding domains"/>
    <property type="match status" value="1"/>
</dbReference>
<evidence type="ECO:0000313" key="3">
    <source>
        <dbReference type="Proteomes" id="UP001154420"/>
    </source>
</evidence>